<dbReference type="EMBL" id="RBZU01000014">
    <property type="protein sequence ID" value="RKP46583.1"/>
    <property type="molecule type" value="Genomic_DNA"/>
</dbReference>
<keyword evidence="3 6" id="KW-1133">Transmembrane helix</keyword>
<evidence type="ECO:0000256" key="1">
    <source>
        <dbReference type="ARBA" id="ARBA00004167"/>
    </source>
</evidence>
<proteinExistence type="predicted"/>
<sequence>MRNDRDGGNGSAHGAPTRGARSPSAARGTRVDAHLSAPVAATLGAIVWLALLAGLLRVLGLSRHDQAEHDVSVPLNIVVTPPVAIDTAPPDPARTTPRLPAAAPMPTHTATSAPTSMATATATATSMSKPLSPPTTGPKTRVPMTAAHAVDAPSHTTRATRATPPPSTADMPPATSPSPVTPGAAPAKPTSDAPSAPNAPNEPNATHASNPDASRPQASSESRASPTAPSDAGPRGTTAHALYSPLPDVPDDAREDAFSAVAVARFTVHPDGRCDVTLVEPTPNPTLNRLLLASLRQWRFAAATEDGHAVETTLDLRVHFNVR</sequence>
<feature type="region of interest" description="Disordered" evidence="5">
    <location>
        <begin position="85"/>
        <end position="250"/>
    </location>
</feature>
<dbReference type="GO" id="GO:0016020">
    <property type="term" value="C:membrane"/>
    <property type="evidence" value="ECO:0007669"/>
    <property type="project" value="UniProtKB-SubCell"/>
</dbReference>
<feature type="transmembrane region" description="Helical" evidence="6">
    <location>
        <begin position="39"/>
        <end position="59"/>
    </location>
</feature>
<evidence type="ECO:0000313" key="8">
    <source>
        <dbReference type="EMBL" id="RKP46583.1"/>
    </source>
</evidence>
<dbReference type="PROSITE" id="PS52015">
    <property type="entry name" value="TONB_CTD"/>
    <property type="match status" value="1"/>
</dbReference>
<reference evidence="8 9" key="1">
    <citation type="submission" date="2018-10" db="EMBL/GenBank/DDBJ databases">
        <title>Robbsia sp. DHC34, isolated from soil.</title>
        <authorList>
            <person name="Gao Z.-H."/>
            <person name="Qiu L.-H."/>
        </authorList>
    </citation>
    <scope>NUCLEOTIDE SEQUENCE [LARGE SCALE GENOMIC DNA]</scope>
    <source>
        <strain evidence="8 9">DHC34</strain>
    </source>
</reference>
<dbReference type="Gene3D" id="3.30.1150.10">
    <property type="match status" value="1"/>
</dbReference>
<feature type="domain" description="TonB C-terminal" evidence="7">
    <location>
        <begin position="234"/>
        <end position="323"/>
    </location>
</feature>
<evidence type="ECO:0000256" key="5">
    <source>
        <dbReference type="SAM" id="MobiDB-lite"/>
    </source>
</evidence>
<feature type="compositionally biased region" description="Low complexity" evidence="5">
    <location>
        <begin position="85"/>
        <end position="128"/>
    </location>
</feature>
<keyword evidence="4 6" id="KW-0472">Membrane</keyword>
<evidence type="ECO:0000256" key="6">
    <source>
        <dbReference type="SAM" id="Phobius"/>
    </source>
</evidence>
<dbReference type="GO" id="GO:0055085">
    <property type="term" value="P:transmembrane transport"/>
    <property type="evidence" value="ECO:0007669"/>
    <property type="project" value="InterPro"/>
</dbReference>
<accession>A0A494XG63</accession>
<keyword evidence="9" id="KW-1185">Reference proteome</keyword>
<feature type="compositionally biased region" description="Polar residues" evidence="5">
    <location>
        <begin position="206"/>
        <end position="228"/>
    </location>
</feature>
<feature type="compositionally biased region" description="Low complexity" evidence="5">
    <location>
        <begin position="152"/>
        <end position="162"/>
    </location>
</feature>
<dbReference type="SUPFAM" id="SSF74653">
    <property type="entry name" value="TolA/TonB C-terminal domain"/>
    <property type="match status" value="1"/>
</dbReference>
<comment type="caution">
    <text evidence="8">The sequence shown here is derived from an EMBL/GenBank/DDBJ whole genome shotgun (WGS) entry which is preliminary data.</text>
</comment>
<dbReference type="NCBIfam" id="TIGR01352">
    <property type="entry name" value="tonB_Cterm"/>
    <property type="match status" value="1"/>
</dbReference>
<dbReference type="PRINTS" id="PR01217">
    <property type="entry name" value="PRICHEXTENSN"/>
</dbReference>
<evidence type="ECO:0000259" key="7">
    <source>
        <dbReference type="PROSITE" id="PS52015"/>
    </source>
</evidence>
<name>A0A494XG63_9BURK</name>
<evidence type="ECO:0000256" key="4">
    <source>
        <dbReference type="ARBA" id="ARBA00023136"/>
    </source>
</evidence>
<dbReference type="InterPro" id="IPR037682">
    <property type="entry name" value="TonB_C"/>
</dbReference>
<feature type="region of interest" description="Disordered" evidence="5">
    <location>
        <begin position="1"/>
        <end position="29"/>
    </location>
</feature>
<evidence type="ECO:0000256" key="2">
    <source>
        <dbReference type="ARBA" id="ARBA00022692"/>
    </source>
</evidence>
<dbReference type="Proteomes" id="UP000270342">
    <property type="component" value="Unassembled WGS sequence"/>
</dbReference>
<keyword evidence="2 6" id="KW-0812">Transmembrane</keyword>
<protein>
    <submittedName>
        <fullName evidence="8">TonB family protein</fullName>
    </submittedName>
</protein>
<evidence type="ECO:0000313" key="9">
    <source>
        <dbReference type="Proteomes" id="UP000270342"/>
    </source>
</evidence>
<evidence type="ECO:0000256" key="3">
    <source>
        <dbReference type="ARBA" id="ARBA00022989"/>
    </source>
</evidence>
<organism evidence="8 9">
    <name type="scientific">Pararobbsia silviterrae</name>
    <dbReference type="NCBI Taxonomy" id="1792498"/>
    <lineage>
        <taxon>Bacteria</taxon>
        <taxon>Pseudomonadati</taxon>
        <taxon>Pseudomonadota</taxon>
        <taxon>Betaproteobacteria</taxon>
        <taxon>Burkholderiales</taxon>
        <taxon>Burkholderiaceae</taxon>
        <taxon>Pararobbsia</taxon>
    </lineage>
</organism>
<feature type="compositionally biased region" description="Low complexity" evidence="5">
    <location>
        <begin position="193"/>
        <end position="205"/>
    </location>
</feature>
<gene>
    <name evidence="8" type="ORF">D7S86_24080</name>
</gene>
<dbReference type="InterPro" id="IPR006260">
    <property type="entry name" value="TonB/TolA_C"/>
</dbReference>
<comment type="subcellular location">
    <subcellularLocation>
        <location evidence="1">Membrane</location>
        <topology evidence="1">Single-pass membrane protein</topology>
    </subcellularLocation>
</comment>
<dbReference type="Pfam" id="PF03544">
    <property type="entry name" value="TonB_C"/>
    <property type="match status" value="1"/>
</dbReference>
<dbReference type="AlphaFoldDB" id="A0A494XG63"/>